<feature type="active site" evidence="6">
    <location>
        <position position="101"/>
    </location>
</feature>
<dbReference type="PANTHER" id="PTHR10629:SF52">
    <property type="entry name" value="DNA (CYTOSINE-5)-METHYLTRANSFERASE 1"/>
    <property type="match status" value="1"/>
</dbReference>
<dbReference type="EC" id="2.1.1.37" evidence="1"/>
<dbReference type="PRINTS" id="PR00105">
    <property type="entry name" value="C5METTRFRASE"/>
</dbReference>
<comment type="caution">
    <text evidence="8">The sequence shown here is derived from an EMBL/GenBank/DDBJ whole genome shotgun (WGS) entry which is preliminary data.</text>
</comment>
<sequence length="374" mass="42288">MNKNSHKNALKVNQTLDSSDESKIISCIDLFCGVGGLTHGLIRGGIKVVAGVDIDSQCCFPYETNNNSLFIERDIRELSGNEINNLFGYSQTRLLAGCAPCQPFSTYTRKNRKKSPRFQDEKWDLVSDFGRLIHDTKPELITMENVPQLVDEIVFEKFIQGIKKDGYHTWWKVVDCSGYGVPQTRKRLVLLASKLGEIELLPPDQHHVTVREAIYDLPPLVAGGTDPNDKLHTSSSLSDLNLRRIKASKPGRTWRDWDEDLIAPCHRKNSGQTYPSVYGRMEWDTLAPTITTQCFGYGNGRFGHPEQDRAISLREAAILQTFPRDYRFLSPNETVRFNRLGRLIGNAVPVRMGEVIAKSLIIHVNARARLYNKA</sequence>
<comment type="similarity">
    <text evidence="6 7">Belongs to the class I-like SAM-binding methyltransferase superfamily. C5-methyltransferase family.</text>
</comment>
<dbReference type="Gene3D" id="3.40.50.150">
    <property type="entry name" value="Vaccinia Virus protein VP39"/>
    <property type="match status" value="1"/>
</dbReference>
<dbReference type="NCBIfam" id="TIGR00675">
    <property type="entry name" value="dcm"/>
    <property type="match status" value="1"/>
</dbReference>
<dbReference type="PANTHER" id="PTHR10629">
    <property type="entry name" value="CYTOSINE-SPECIFIC METHYLTRANSFERASE"/>
    <property type="match status" value="1"/>
</dbReference>
<dbReference type="SUPFAM" id="SSF53335">
    <property type="entry name" value="S-adenosyl-L-methionine-dependent methyltransferases"/>
    <property type="match status" value="1"/>
</dbReference>
<dbReference type="RefSeq" id="WP_332864651.1">
    <property type="nucleotide sequence ID" value="NZ_JBAFSM010000013.1"/>
</dbReference>
<keyword evidence="5" id="KW-0680">Restriction system</keyword>
<evidence type="ECO:0000256" key="2">
    <source>
        <dbReference type="ARBA" id="ARBA00022603"/>
    </source>
</evidence>
<dbReference type="InterPro" id="IPR050390">
    <property type="entry name" value="C5-Methyltransferase"/>
</dbReference>
<protein>
    <recommendedName>
        <fullName evidence="1">DNA (cytosine-5-)-methyltransferase</fullName>
        <ecNumber evidence="1">2.1.1.37</ecNumber>
    </recommendedName>
</protein>
<organism evidence="8 9">
    <name type="scientific">Pannus brasiliensis CCIBt3594</name>
    <dbReference type="NCBI Taxonomy" id="1427578"/>
    <lineage>
        <taxon>Bacteria</taxon>
        <taxon>Bacillati</taxon>
        <taxon>Cyanobacteriota</taxon>
        <taxon>Cyanophyceae</taxon>
        <taxon>Oscillatoriophycideae</taxon>
        <taxon>Chroococcales</taxon>
        <taxon>Microcystaceae</taxon>
        <taxon>Pannus</taxon>
    </lineage>
</organism>
<dbReference type="Gene3D" id="3.90.120.10">
    <property type="entry name" value="DNA Methylase, subunit A, domain 2"/>
    <property type="match status" value="1"/>
</dbReference>
<evidence type="ECO:0000256" key="4">
    <source>
        <dbReference type="ARBA" id="ARBA00022691"/>
    </source>
</evidence>
<dbReference type="GO" id="GO:0003886">
    <property type="term" value="F:DNA (cytosine-5-)-methyltransferase activity"/>
    <property type="evidence" value="ECO:0007669"/>
    <property type="project" value="UniProtKB-EC"/>
</dbReference>
<dbReference type="InterPro" id="IPR001525">
    <property type="entry name" value="C5_MeTfrase"/>
</dbReference>
<dbReference type="AlphaFoldDB" id="A0AAW9QT55"/>
<gene>
    <name evidence="8" type="primary">dcm</name>
    <name evidence="8" type="ORF">V0288_08555</name>
</gene>
<evidence type="ECO:0000256" key="6">
    <source>
        <dbReference type="PROSITE-ProRule" id="PRU01016"/>
    </source>
</evidence>
<proteinExistence type="inferred from homology"/>
<dbReference type="PROSITE" id="PS51679">
    <property type="entry name" value="SAM_MT_C5"/>
    <property type="match status" value="1"/>
</dbReference>
<evidence type="ECO:0000313" key="9">
    <source>
        <dbReference type="Proteomes" id="UP001328733"/>
    </source>
</evidence>
<dbReference type="EMBL" id="JBAFSM010000013">
    <property type="protein sequence ID" value="MEG3437167.1"/>
    <property type="molecule type" value="Genomic_DNA"/>
</dbReference>
<keyword evidence="9" id="KW-1185">Reference proteome</keyword>
<dbReference type="Pfam" id="PF00145">
    <property type="entry name" value="DNA_methylase"/>
    <property type="match status" value="1"/>
</dbReference>
<keyword evidence="2 6" id="KW-0489">Methyltransferase</keyword>
<dbReference type="GO" id="GO:0032259">
    <property type="term" value="P:methylation"/>
    <property type="evidence" value="ECO:0007669"/>
    <property type="project" value="UniProtKB-KW"/>
</dbReference>
<dbReference type="Proteomes" id="UP001328733">
    <property type="component" value="Unassembled WGS sequence"/>
</dbReference>
<keyword evidence="4 6" id="KW-0949">S-adenosyl-L-methionine</keyword>
<keyword evidence="3 6" id="KW-0808">Transferase</keyword>
<evidence type="ECO:0000313" key="8">
    <source>
        <dbReference type="EMBL" id="MEG3437167.1"/>
    </source>
</evidence>
<name>A0AAW9QT55_9CHRO</name>
<dbReference type="InterPro" id="IPR031303">
    <property type="entry name" value="C5_meth_CS"/>
</dbReference>
<accession>A0AAW9QT55</accession>
<evidence type="ECO:0000256" key="5">
    <source>
        <dbReference type="ARBA" id="ARBA00022747"/>
    </source>
</evidence>
<evidence type="ECO:0000256" key="3">
    <source>
        <dbReference type="ARBA" id="ARBA00022679"/>
    </source>
</evidence>
<evidence type="ECO:0000256" key="7">
    <source>
        <dbReference type="RuleBase" id="RU000416"/>
    </source>
</evidence>
<dbReference type="PROSITE" id="PS00095">
    <property type="entry name" value="C5_MTASE_2"/>
    <property type="match status" value="1"/>
</dbReference>
<dbReference type="InterPro" id="IPR029063">
    <property type="entry name" value="SAM-dependent_MTases_sf"/>
</dbReference>
<evidence type="ECO:0000256" key="1">
    <source>
        <dbReference type="ARBA" id="ARBA00011975"/>
    </source>
</evidence>
<reference evidence="8 9" key="1">
    <citation type="submission" date="2024-01" db="EMBL/GenBank/DDBJ databases">
        <title>Genomic insights into the taxonomy and metabolism of the cyanobacterium Pannus brasiliensis CCIBt3594.</title>
        <authorList>
            <person name="Machado M."/>
            <person name="Botero N.B."/>
            <person name="Andreote A.P.D."/>
            <person name="Feitosa A.M.T."/>
            <person name="Popin R."/>
            <person name="Sivonen K."/>
            <person name="Fiore M.F."/>
        </authorList>
    </citation>
    <scope>NUCLEOTIDE SEQUENCE [LARGE SCALE GENOMIC DNA]</scope>
    <source>
        <strain evidence="8 9">CCIBt3594</strain>
    </source>
</reference>
<dbReference type="GO" id="GO:0009307">
    <property type="term" value="P:DNA restriction-modification system"/>
    <property type="evidence" value="ECO:0007669"/>
    <property type="project" value="UniProtKB-KW"/>
</dbReference>